<keyword evidence="8" id="KW-1185">Reference proteome</keyword>
<dbReference type="Proteomes" id="UP001470230">
    <property type="component" value="Unassembled WGS sequence"/>
</dbReference>
<evidence type="ECO:0000256" key="4">
    <source>
        <dbReference type="ARBA" id="ARBA00022912"/>
    </source>
</evidence>
<evidence type="ECO:0000256" key="2">
    <source>
        <dbReference type="ARBA" id="ARBA00022723"/>
    </source>
</evidence>
<sequence>MNSMYGLYHKCMEIYNNMGIWYLINDAFDFFPIAVAIDRKIFCVHSGLSPKIDFIRQINHLNRKKFDDNSPLQDLLCLYLYDGVTNFERERKEPSYLFGKN</sequence>
<dbReference type="Pfam" id="PF00149">
    <property type="entry name" value="Metallophos"/>
    <property type="match status" value="1"/>
</dbReference>
<evidence type="ECO:0000313" key="7">
    <source>
        <dbReference type="EMBL" id="KAK8892723.1"/>
    </source>
</evidence>
<evidence type="ECO:0000313" key="8">
    <source>
        <dbReference type="Proteomes" id="UP001470230"/>
    </source>
</evidence>
<evidence type="ECO:0000256" key="5">
    <source>
        <dbReference type="ARBA" id="ARBA00023211"/>
    </source>
</evidence>
<proteinExistence type="predicted"/>
<evidence type="ECO:0000259" key="6">
    <source>
        <dbReference type="Pfam" id="PF00149"/>
    </source>
</evidence>
<protein>
    <recommendedName>
        <fullName evidence="1">protein-serine/threonine phosphatase</fullName>
        <ecNumber evidence="1">3.1.3.16</ecNumber>
    </recommendedName>
</protein>
<keyword evidence="3" id="KW-0378">Hydrolase</keyword>
<comment type="caution">
    <text evidence="7">The sequence shown here is derived from an EMBL/GenBank/DDBJ whole genome shotgun (WGS) entry which is preliminary data.</text>
</comment>
<dbReference type="Gene3D" id="3.60.21.10">
    <property type="match status" value="1"/>
</dbReference>
<evidence type="ECO:0000256" key="3">
    <source>
        <dbReference type="ARBA" id="ARBA00022801"/>
    </source>
</evidence>
<organism evidence="7 8">
    <name type="scientific">Tritrichomonas musculus</name>
    <dbReference type="NCBI Taxonomy" id="1915356"/>
    <lineage>
        <taxon>Eukaryota</taxon>
        <taxon>Metamonada</taxon>
        <taxon>Parabasalia</taxon>
        <taxon>Tritrichomonadida</taxon>
        <taxon>Tritrichomonadidae</taxon>
        <taxon>Tritrichomonas</taxon>
    </lineage>
</organism>
<dbReference type="PANTHER" id="PTHR11668:SF300">
    <property type="entry name" value="SERINE_THREONINE-PROTEIN PHOSPHATASE"/>
    <property type="match status" value="1"/>
</dbReference>
<accession>A0ABR2KP07</accession>
<keyword evidence="4" id="KW-0904">Protein phosphatase</keyword>
<dbReference type="EC" id="3.1.3.16" evidence="1"/>
<reference evidence="7 8" key="1">
    <citation type="submission" date="2024-04" db="EMBL/GenBank/DDBJ databases">
        <title>Tritrichomonas musculus Genome.</title>
        <authorList>
            <person name="Alves-Ferreira E."/>
            <person name="Grigg M."/>
            <person name="Lorenzi H."/>
            <person name="Galac M."/>
        </authorList>
    </citation>
    <scope>NUCLEOTIDE SEQUENCE [LARGE SCALE GENOMIC DNA]</scope>
    <source>
        <strain evidence="7 8">EAF2021</strain>
    </source>
</reference>
<keyword evidence="5" id="KW-0464">Manganese</keyword>
<dbReference type="EMBL" id="JAPFFF010000004">
    <property type="protein sequence ID" value="KAK8892723.1"/>
    <property type="molecule type" value="Genomic_DNA"/>
</dbReference>
<evidence type="ECO:0000256" key="1">
    <source>
        <dbReference type="ARBA" id="ARBA00013081"/>
    </source>
</evidence>
<dbReference type="SUPFAM" id="SSF56300">
    <property type="entry name" value="Metallo-dependent phosphatases"/>
    <property type="match status" value="1"/>
</dbReference>
<gene>
    <name evidence="7" type="ORF">M9Y10_029964</name>
</gene>
<dbReference type="PANTHER" id="PTHR11668">
    <property type="entry name" value="SERINE/THREONINE PROTEIN PHOSPHATASE"/>
    <property type="match status" value="1"/>
</dbReference>
<keyword evidence="2" id="KW-0479">Metal-binding</keyword>
<dbReference type="InterPro" id="IPR050341">
    <property type="entry name" value="PP1_catalytic_subunit"/>
</dbReference>
<name>A0ABR2KP07_9EUKA</name>
<dbReference type="InterPro" id="IPR029052">
    <property type="entry name" value="Metallo-depent_PP-like"/>
</dbReference>
<dbReference type="InterPro" id="IPR004843">
    <property type="entry name" value="Calcineurin-like_PHP"/>
</dbReference>
<feature type="domain" description="Calcineurin-like phosphoesterase" evidence="6">
    <location>
        <begin position="10"/>
        <end position="69"/>
    </location>
</feature>